<dbReference type="EC" id="2.7.1.17" evidence="8 10"/>
<dbReference type="GO" id="GO:0042732">
    <property type="term" value="P:D-xylose metabolic process"/>
    <property type="evidence" value="ECO:0007669"/>
    <property type="project" value="UniProtKB-KW"/>
</dbReference>
<proteinExistence type="inferred from homology"/>
<keyword evidence="6 8" id="KW-0067">ATP-binding</keyword>
<dbReference type="GO" id="GO:0004856">
    <property type="term" value="F:D-xylulokinase activity"/>
    <property type="evidence" value="ECO:0007669"/>
    <property type="project" value="UniProtKB-UniRule"/>
</dbReference>
<keyword evidence="3 8" id="KW-0808">Transferase</keyword>
<dbReference type="InterPro" id="IPR018484">
    <property type="entry name" value="FGGY_N"/>
</dbReference>
<organism evidence="13 14">
    <name type="scientific">Saccharopolyspora rectivirgula</name>
    <dbReference type="NCBI Taxonomy" id="28042"/>
    <lineage>
        <taxon>Bacteria</taxon>
        <taxon>Bacillati</taxon>
        <taxon>Actinomycetota</taxon>
        <taxon>Actinomycetes</taxon>
        <taxon>Pseudonocardiales</taxon>
        <taxon>Pseudonocardiaceae</taxon>
        <taxon>Saccharopolyspora</taxon>
    </lineage>
</organism>
<dbReference type="InterPro" id="IPR043129">
    <property type="entry name" value="ATPase_NBD"/>
</dbReference>
<dbReference type="GO" id="GO:0005998">
    <property type="term" value="P:xylulose catabolic process"/>
    <property type="evidence" value="ECO:0007669"/>
    <property type="project" value="UniProtKB-UniRule"/>
</dbReference>
<reference evidence="13 14" key="1">
    <citation type="submission" date="2014-06" db="EMBL/GenBank/DDBJ databases">
        <title>Saccharopolyspora rectivirgula DSM-43113 Genome sequencing.</title>
        <authorList>
            <person name="Barrera C."/>
            <person name="Millon L."/>
            <person name="Rognon B."/>
            <person name="Zaugg C."/>
            <person name="Monod M."/>
        </authorList>
    </citation>
    <scope>NUCLEOTIDE SEQUENCE [LARGE SCALE GENOMIC DNA]</scope>
    <source>
        <strain evidence="13 14">DSM 43113</strain>
    </source>
</reference>
<comment type="similarity">
    <text evidence="1 8 9">Belongs to the FGGY kinase family.</text>
</comment>
<keyword evidence="2 8" id="KW-0859">Xylose metabolism</keyword>
<evidence type="ECO:0000256" key="6">
    <source>
        <dbReference type="ARBA" id="ARBA00022840"/>
    </source>
</evidence>
<feature type="binding site" evidence="8">
    <location>
        <begin position="69"/>
        <end position="70"/>
    </location>
    <ligand>
        <name>substrate</name>
    </ligand>
</feature>
<dbReference type="eggNOG" id="COG1070">
    <property type="taxonomic scope" value="Bacteria"/>
</dbReference>
<dbReference type="Proteomes" id="UP000031419">
    <property type="component" value="Unassembled WGS sequence"/>
</dbReference>
<comment type="function">
    <text evidence="8">Catalyzes the phosphorylation of D-xylulose to D-xylulose 5-phosphate.</text>
</comment>
<dbReference type="HAMAP" id="MF_02220">
    <property type="entry name" value="XylB"/>
    <property type="match status" value="1"/>
</dbReference>
<evidence type="ECO:0000259" key="11">
    <source>
        <dbReference type="Pfam" id="PF00370"/>
    </source>
</evidence>
<evidence type="ECO:0000313" key="13">
    <source>
        <dbReference type="EMBL" id="KEI45872.1"/>
    </source>
</evidence>
<evidence type="ECO:0000256" key="3">
    <source>
        <dbReference type="ARBA" id="ARBA00022679"/>
    </source>
</evidence>
<evidence type="ECO:0000256" key="8">
    <source>
        <dbReference type="HAMAP-Rule" id="MF_02220"/>
    </source>
</evidence>
<dbReference type="CDD" id="cd07809">
    <property type="entry name" value="ASKHA_NBD_FGGY_BaXK-like"/>
    <property type="match status" value="1"/>
</dbReference>
<evidence type="ECO:0000313" key="14">
    <source>
        <dbReference type="Proteomes" id="UP000031419"/>
    </source>
</evidence>
<evidence type="ECO:0000256" key="9">
    <source>
        <dbReference type="RuleBase" id="RU003733"/>
    </source>
</evidence>
<dbReference type="InterPro" id="IPR006000">
    <property type="entry name" value="Xylulokinase"/>
</dbReference>
<dbReference type="EMBL" id="JNVU01000005">
    <property type="protein sequence ID" value="KEI45872.1"/>
    <property type="molecule type" value="Genomic_DNA"/>
</dbReference>
<feature type="site" description="Important for activity" evidence="8">
    <location>
        <position position="8"/>
    </location>
</feature>
<dbReference type="SUPFAM" id="SSF53067">
    <property type="entry name" value="Actin-like ATPase domain"/>
    <property type="match status" value="2"/>
</dbReference>
<keyword evidence="14" id="KW-1185">Reference proteome</keyword>
<dbReference type="InterPro" id="IPR018485">
    <property type="entry name" value="FGGY_C"/>
</dbReference>
<dbReference type="PANTHER" id="PTHR43095:SF5">
    <property type="entry name" value="XYLULOSE KINASE"/>
    <property type="match status" value="1"/>
</dbReference>
<keyword evidence="4 8" id="KW-0547">Nucleotide-binding</keyword>
<evidence type="ECO:0000256" key="7">
    <source>
        <dbReference type="ARBA" id="ARBA00023277"/>
    </source>
</evidence>
<dbReference type="InterPro" id="IPR018483">
    <property type="entry name" value="Carb_kinase_FGGY_CS"/>
</dbReference>
<comment type="catalytic activity">
    <reaction evidence="8 10">
        <text>D-xylulose + ATP = D-xylulose 5-phosphate + ADP + H(+)</text>
        <dbReference type="Rhea" id="RHEA:10964"/>
        <dbReference type="ChEBI" id="CHEBI:15378"/>
        <dbReference type="ChEBI" id="CHEBI:17140"/>
        <dbReference type="ChEBI" id="CHEBI:30616"/>
        <dbReference type="ChEBI" id="CHEBI:57737"/>
        <dbReference type="ChEBI" id="CHEBI:456216"/>
        <dbReference type="EC" id="2.7.1.17"/>
    </reaction>
</comment>
<feature type="active site" description="Proton acceptor" evidence="8">
    <location>
        <position position="220"/>
    </location>
</feature>
<dbReference type="Pfam" id="PF00370">
    <property type="entry name" value="FGGY_N"/>
    <property type="match status" value="1"/>
</dbReference>
<keyword evidence="5 8" id="KW-0418">Kinase</keyword>
<sequence>MRLVAGVDSSTQATKVVVCDAETGKVVREGRAPHPDGTAVDPEHWWQALQTATEGLLDDVAAIGVAAQQHGLVALDERGEVVRPALLWNDNRSAQAALDLIEDFGGPQACAEAVGSVLVASHTASKLRWMAEHEPQLADRVTDVLLPHDWLTWRLTGEFVTDRGDASGTGYWSPRLGEYRNDLLATAFGGRTPRTPRVLAAAEPAGHTKDGKLVSAGTGDNMGAALGLAIEPGDVVVSLGTSGTVFASANTPSADPTGIIAGFADATGAFLPLVCTLNAARVLTATATMLGVEMAEFDRLARQAAPGADGLVLLPYLDGERTPTLPDASGTLFGLRRGNMTPQNLARAAVEGMLCGLAAGIDALREQGLPVQRVLLIGGAAQSAAVQQAAPQVFGVPVTVPAAAEYVARGAARQAAWALAGTELPPDWPLADSVQLDVVDPQRGEQVRQQYHAAYTELHGKTDR</sequence>
<dbReference type="RefSeq" id="WP_029721009.1">
    <property type="nucleotide sequence ID" value="NZ_JNVU01000005.1"/>
</dbReference>
<accession>A0A073B3L3</accession>
<dbReference type="PROSITE" id="PS00445">
    <property type="entry name" value="FGGY_KINASES_2"/>
    <property type="match status" value="1"/>
</dbReference>
<feature type="domain" description="Carbohydrate kinase FGGY C-terminal" evidence="12">
    <location>
        <begin position="236"/>
        <end position="419"/>
    </location>
</feature>
<dbReference type="InterPro" id="IPR050406">
    <property type="entry name" value="FGGY_Carb_Kinase"/>
</dbReference>
<dbReference type="GO" id="GO:0005524">
    <property type="term" value="F:ATP binding"/>
    <property type="evidence" value="ECO:0007669"/>
    <property type="project" value="UniProtKB-UniRule"/>
</dbReference>
<dbReference type="InterPro" id="IPR000577">
    <property type="entry name" value="Carb_kinase_FGGY"/>
</dbReference>
<dbReference type="AlphaFoldDB" id="A0A073B3L3"/>
<evidence type="ECO:0000259" key="12">
    <source>
        <dbReference type="Pfam" id="PF02782"/>
    </source>
</evidence>
<dbReference type="PROSITE" id="PS00933">
    <property type="entry name" value="FGGY_KINASES_1"/>
    <property type="match status" value="1"/>
</dbReference>
<protein>
    <recommendedName>
        <fullName evidence="8 10">Xylulose kinase</fullName>
        <shortName evidence="8 10">Xylulokinase</shortName>
        <ecNumber evidence="8 10">2.7.1.17</ecNumber>
    </recommendedName>
</protein>
<gene>
    <name evidence="8 10" type="primary">xylB</name>
    <name evidence="13" type="ORF">GU90_01330</name>
</gene>
<evidence type="ECO:0000256" key="2">
    <source>
        <dbReference type="ARBA" id="ARBA00022629"/>
    </source>
</evidence>
<evidence type="ECO:0000256" key="4">
    <source>
        <dbReference type="ARBA" id="ARBA00022741"/>
    </source>
</evidence>
<dbReference type="NCBIfam" id="TIGR01312">
    <property type="entry name" value="XylB"/>
    <property type="match status" value="1"/>
</dbReference>
<dbReference type="OrthoDB" id="9805576at2"/>
<dbReference type="Gene3D" id="3.30.420.40">
    <property type="match status" value="2"/>
</dbReference>
<dbReference type="STRING" id="28042.GU90_01330"/>
<name>A0A073B3L3_9PSEU</name>
<comment type="caution">
    <text evidence="13">The sequence shown here is derived from an EMBL/GenBank/DDBJ whole genome shotgun (WGS) entry which is preliminary data.</text>
</comment>
<dbReference type="Pfam" id="PF02782">
    <property type="entry name" value="FGGY_C"/>
    <property type="match status" value="1"/>
</dbReference>
<dbReference type="PANTHER" id="PTHR43095">
    <property type="entry name" value="SUGAR KINASE"/>
    <property type="match status" value="1"/>
</dbReference>
<feature type="domain" description="Carbohydrate kinase FGGY N-terminal" evidence="11">
    <location>
        <begin position="4"/>
        <end position="217"/>
    </location>
</feature>
<dbReference type="PIRSF" id="PIRSF000538">
    <property type="entry name" value="GlpK"/>
    <property type="match status" value="1"/>
</dbReference>
<evidence type="ECO:0000256" key="1">
    <source>
        <dbReference type="ARBA" id="ARBA00009156"/>
    </source>
</evidence>
<evidence type="ECO:0000256" key="10">
    <source>
        <dbReference type="RuleBase" id="RU364073"/>
    </source>
</evidence>
<keyword evidence="7 8" id="KW-0119">Carbohydrate metabolism</keyword>
<evidence type="ECO:0000256" key="5">
    <source>
        <dbReference type="ARBA" id="ARBA00022777"/>
    </source>
</evidence>